<dbReference type="EMBL" id="KF582788">
    <property type="protein sequence ID" value="AIA80016.1"/>
    <property type="molecule type" value="Genomic_DNA"/>
</dbReference>
<keyword evidence="3" id="KW-1185">Reference proteome</keyword>
<dbReference type="RefSeq" id="YP_009037372.1">
    <property type="nucleotide sequence ID" value="NC_024124.2"/>
</dbReference>
<dbReference type="Proteomes" id="UP000019733">
    <property type="component" value="Segment"/>
</dbReference>
<feature type="transmembrane region" description="Helical" evidence="1">
    <location>
        <begin position="40"/>
        <end position="61"/>
    </location>
</feature>
<keyword evidence="1" id="KW-1133">Transmembrane helix</keyword>
<keyword evidence="1" id="KW-0812">Transmembrane</keyword>
<evidence type="ECO:0000256" key="1">
    <source>
        <dbReference type="SAM" id="Phobius"/>
    </source>
</evidence>
<proteinExistence type="predicted"/>
<dbReference type="GeneID" id="19524774"/>
<dbReference type="OrthoDB" id="17911at10239"/>
<name>A0A060BDP8_9CAUD</name>
<feature type="transmembrane region" description="Helical" evidence="1">
    <location>
        <begin position="9"/>
        <end position="28"/>
    </location>
</feature>
<gene>
    <name evidence="2" type="ORF">JS09_049</name>
</gene>
<accession>A0A060BDP8</accession>
<organism evidence="2 3">
    <name type="scientific">Escherichia phage vB_EcoM_JS09</name>
    <dbReference type="NCBI Taxonomy" id="1430444"/>
    <lineage>
        <taxon>Viruses</taxon>
        <taxon>Duplodnaviria</taxon>
        <taxon>Heunggongvirae</taxon>
        <taxon>Uroviricota</taxon>
        <taxon>Caudoviricetes</taxon>
        <taxon>Pantevenvirales</taxon>
        <taxon>Straboviridae</taxon>
        <taxon>Tevenvirinae</taxon>
        <taxon>Mosigvirus</taxon>
        <taxon>Mosigvirus JS09</taxon>
    </lineage>
</organism>
<protein>
    <submittedName>
        <fullName evidence="2">Uncharacterized protein</fullName>
    </submittedName>
</protein>
<reference evidence="2" key="1">
    <citation type="submission" date="2015-07" db="EMBL/GenBank/DDBJ databases">
        <title>Isolation and characterization of a novel lytic T4-like coliphage vB_EcoM_JS09 infecting APEC.</title>
        <authorList>
            <person name="Zhou Y."/>
            <person name="Bao H.D."/>
            <person name="Zhang H."/>
            <person name="Wang R."/>
        </authorList>
    </citation>
    <scope>NUCLEOTIDE SEQUENCE</scope>
</reference>
<evidence type="ECO:0000313" key="3">
    <source>
        <dbReference type="Proteomes" id="UP000019733"/>
    </source>
</evidence>
<dbReference type="KEGG" id="vg:19524774"/>
<sequence>MKLTETNRIGLLTILASPFYAALSVAVLQKAYDMDGVPGFIFLSPFLLFVGALLLYATTGFDHNVWVNYKRKLSEEEHAEARKKAIESTNLENFIKECRGK</sequence>
<keyword evidence="1" id="KW-0472">Membrane</keyword>
<evidence type="ECO:0000313" key="2">
    <source>
        <dbReference type="EMBL" id="AIA80016.1"/>
    </source>
</evidence>